<accession>A0A1H6DZR8</accession>
<dbReference type="GO" id="GO:0045892">
    <property type="term" value="P:negative regulation of DNA-templated transcription"/>
    <property type="evidence" value="ECO:0007669"/>
    <property type="project" value="UniProtKB-ARBA"/>
</dbReference>
<dbReference type="PANTHER" id="PTHR30055">
    <property type="entry name" value="HTH-TYPE TRANSCRIPTIONAL REGULATOR RUTR"/>
    <property type="match status" value="1"/>
</dbReference>
<evidence type="ECO:0000259" key="5">
    <source>
        <dbReference type="PROSITE" id="PS50977"/>
    </source>
</evidence>
<name>A0A1H6DZR8_9ACTN</name>
<evidence type="ECO:0000256" key="3">
    <source>
        <dbReference type="ARBA" id="ARBA00023163"/>
    </source>
</evidence>
<feature type="domain" description="HTH tetR-type" evidence="5">
    <location>
        <begin position="8"/>
        <end position="68"/>
    </location>
</feature>
<dbReference type="Gene3D" id="1.10.10.60">
    <property type="entry name" value="Homeodomain-like"/>
    <property type="match status" value="1"/>
</dbReference>
<proteinExistence type="predicted"/>
<dbReference type="PROSITE" id="PS50977">
    <property type="entry name" value="HTH_TETR_2"/>
    <property type="match status" value="1"/>
</dbReference>
<dbReference type="FunFam" id="1.10.10.60:FF:000141">
    <property type="entry name" value="TetR family transcriptional regulator"/>
    <property type="match status" value="1"/>
</dbReference>
<evidence type="ECO:0000313" key="7">
    <source>
        <dbReference type="Proteomes" id="UP000236723"/>
    </source>
</evidence>
<dbReference type="RefSeq" id="WP_103943963.1">
    <property type="nucleotide sequence ID" value="NZ_FNVO01000025.1"/>
</dbReference>
<evidence type="ECO:0000256" key="4">
    <source>
        <dbReference type="PROSITE-ProRule" id="PRU00335"/>
    </source>
</evidence>
<dbReference type="AlphaFoldDB" id="A0A1H6DZR8"/>
<protein>
    <submittedName>
        <fullName evidence="6">DNA-binding transcriptional regulator, AcrR family</fullName>
    </submittedName>
</protein>
<evidence type="ECO:0000256" key="2">
    <source>
        <dbReference type="ARBA" id="ARBA00023125"/>
    </source>
</evidence>
<dbReference type="OrthoDB" id="7186128at2"/>
<dbReference type="SUPFAM" id="SSF46689">
    <property type="entry name" value="Homeodomain-like"/>
    <property type="match status" value="1"/>
</dbReference>
<gene>
    <name evidence="6" type="ORF">SAMN04489712_12554</name>
</gene>
<organism evidence="6 7">
    <name type="scientific">Thermomonospora echinospora</name>
    <dbReference type="NCBI Taxonomy" id="1992"/>
    <lineage>
        <taxon>Bacteria</taxon>
        <taxon>Bacillati</taxon>
        <taxon>Actinomycetota</taxon>
        <taxon>Actinomycetes</taxon>
        <taxon>Streptosporangiales</taxon>
        <taxon>Thermomonosporaceae</taxon>
        <taxon>Thermomonospora</taxon>
    </lineage>
</organism>
<dbReference type="SUPFAM" id="SSF48498">
    <property type="entry name" value="Tetracyclin repressor-like, C-terminal domain"/>
    <property type="match status" value="1"/>
</dbReference>
<dbReference type="GO" id="GO:0003700">
    <property type="term" value="F:DNA-binding transcription factor activity"/>
    <property type="evidence" value="ECO:0007669"/>
    <property type="project" value="TreeGrafter"/>
</dbReference>
<dbReference type="InterPro" id="IPR050109">
    <property type="entry name" value="HTH-type_TetR-like_transc_reg"/>
</dbReference>
<dbReference type="Pfam" id="PF14246">
    <property type="entry name" value="TetR_C_7"/>
    <property type="match status" value="1"/>
</dbReference>
<keyword evidence="3" id="KW-0804">Transcription</keyword>
<reference evidence="7" key="1">
    <citation type="submission" date="2016-10" db="EMBL/GenBank/DDBJ databases">
        <authorList>
            <person name="Varghese N."/>
            <person name="Submissions S."/>
        </authorList>
    </citation>
    <scope>NUCLEOTIDE SEQUENCE [LARGE SCALE GENOMIC DNA]</scope>
    <source>
        <strain evidence="7">DSM 43163</strain>
    </source>
</reference>
<dbReference type="Proteomes" id="UP000236723">
    <property type="component" value="Unassembled WGS sequence"/>
</dbReference>
<dbReference type="InterPro" id="IPR001647">
    <property type="entry name" value="HTH_TetR"/>
</dbReference>
<dbReference type="InterPro" id="IPR039536">
    <property type="entry name" value="TetR_C_Proteobacteria"/>
</dbReference>
<sequence length="208" mass="22956">MASSRGRIDKRQAILDGAFTVFARQGYAQACVQEIANEAGVAKPTVYNHLNDKATLFRHAMQAAAQTALHQRLAALEPLADPDPDLRVTLEDVGHRLLRLHTDDRSCALRRLLYSEITQFPDFLDIVTESGPHRLNQALADRLARLTLAGHLRATDPDQAAEQFMALLTGPLEARTRMGTRQIGDAELHEITRAAVRTFLHAFGTADA</sequence>
<evidence type="ECO:0000313" key="6">
    <source>
        <dbReference type="EMBL" id="SEG90155.1"/>
    </source>
</evidence>
<keyword evidence="7" id="KW-1185">Reference proteome</keyword>
<evidence type="ECO:0000256" key="1">
    <source>
        <dbReference type="ARBA" id="ARBA00023015"/>
    </source>
</evidence>
<dbReference type="Pfam" id="PF00440">
    <property type="entry name" value="TetR_N"/>
    <property type="match status" value="1"/>
</dbReference>
<dbReference type="PRINTS" id="PR00455">
    <property type="entry name" value="HTHTETR"/>
</dbReference>
<dbReference type="PANTHER" id="PTHR30055:SF146">
    <property type="entry name" value="HTH-TYPE TRANSCRIPTIONAL DUAL REGULATOR CECR"/>
    <property type="match status" value="1"/>
</dbReference>
<dbReference type="EMBL" id="FNVO01000025">
    <property type="protein sequence ID" value="SEG90155.1"/>
    <property type="molecule type" value="Genomic_DNA"/>
</dbReference>
<feature type="DNA-binding region" description="H-T-H motif" evidence="4">
    <location>
        <begin position="31"/>
        <end position="50"/>
    </location>
</feature>
<dbReference type="GO" id="GO:0000976">
    <property type="term" value="F:transcription cis-regulatory region binding"/>
    <property type="evidence" value="ECO:0007669"/>
    <property type="project" value="TreeGrafter"/>
</dbReference>
<keyword evidence="1" id="KW-0805">Transcription regulation</keyword>
<dbReference type="InterPro" id="IPR036271">
    <property type="entry name" value="Tet_transcr_reg_TetR-rel_C_sf"/>
</dbReference>
<keyword evidence="2 4" id="KW-0238">DNA-binding</keyword>
<dbReference type="InterPro" id="IPR009057">
    <property type="entry name" value="Homeodomain-like_sf"/>
</dbReference>
<dbReference type="Gene3D" id="1.10.357.10">
    <property type="entry name" value="Tetracycline Repressor, domain 2"/>
    <property type="match status" value="1"/>
</dbReference>